<evidence type="ECO:0000313" key="2">
    <source>
        <dbReference type="Proteomes" id="UP000279491"/>
    </source>
</evidence>
<organism evidence="1">
    <name type="scientific">Cronobacter phage CS01</name>
    <dbReference type="NCBI Taxonomy" id="2496544"/>
    <lineage>
        <taxon>Viruses</taxon>
        <taxon>Duplodnaviria</taxon>
        <taxon>Heunggongvirae</taxon>
        <taxon>Uroviricota</taxon>
        <taxon>Caudoviricetes</taxon>
        <taxon>Drexlerviridae</taxon>
        <taxon>Kyungwonvirus</taxon>
        <taxon>Kyungwonvirus CS01</taxon>
    </lineage>
</organism>
<protein>
    <submittedName>
        <fullName evidence="1">Uncharacterized protein</fullName>
    </submittedName>
</protein>
<accession>A0A3B8DXI1</accession>
<sequence length="55" mass="6263">MNFPKVTYTASRAKKFITIEHAPKYGISTKETRNVSGKREARKIAEELGGTCWNF</sequence>
<dbReference type="EMBL" id="MH845412">
    <property type="protein sequence ID" value="AYJ73328.1"/>
    <property type="molecule type" value="Genomic_DNA"/>
</dbReference>
<gene>
    <name evidence="1" type="ORF">CS01_040</name>
</gene>
<keyword evidence="2" id="KW-1185">Reference proteome</keyword>
<dbReference type="Proteomes" id="UP000279491">
    <property type="component" value="Segment"/>
</dbReference>
<proteinExistence type="predicted"/>
<evidence type="ECO:0000313" key="1">
    <source>
        <dbReference type="EMBL" id="AYJ73328.1"/>
    </source>
</evidence>
<reference evidence="1" key="1">
    <citation type="submission" date="2018-09" db="EMBL/GenBank/DDBJ databases">
        <title>Genome Analysis and Characterisation of Bacteriophage CS01 Active against Cronobacter sakazakii.</title>
        <authorList>
            <person name="Kim G.-H."/>
            <person name="Kim J."/>
            <person name="Yoon S.-S."/>
        </authorList>
    </citation>
    <scope>NUCLEOTIDE SEQUENCE [LARGE SCALE GENOMIC DNA]</scope>
</reference>
<name>A0A3B8DXI1_9CAUD</name>